<evidence type="ECO:0000313" key="2">
    <source>
        <dbReference type="EMBL" id="GGS18318.1"/>
    </source>
</evidence>
<dbReference type="AlphaFoldDB" id="A0A918G5Z0"/>
<keyword evidence="3" id="KW-1185">Reference proteome</keyword>
<organism evidence="2 3">
    <name type="scientific">Streptomyces humidus</name>
    <dbReference type="NCBI Taxonomy" id="52259"/>
    <lineage>
        <taxon>Bacteria</taxon>
        <taxon>Bacillati</taxon>
        <taxon>Actinomycetota</taxon>
        <taxon>Actinomycetes</taxon>
        <taxon>Kitasatosporales</taxon>
        <taxon>Streptomycetaceae</taxon>
        <taxon>Streptomyces</taxon>
    </lineage>
</organism>
<accession>A0A918G5Z0</accession>
<feature type="region of interest" description="Disordered" evidence="1">
    <location>
        <begin position="28"/>
        <end position="82"/>
    </location>
</feature>
<protein>
    <submittedName>
        <fullName evidence="2">Uncharacterized protein</fullName>
    </submittedName>
</protein>
<evidence type="ECO:0000256" key="1">
    <source>
        <dbReference type="SAM" id="MobiDB-lite"/>
    </source>
</evidence>
<comment type="caution">
    <text evidence="2">The sequence shown here is derived from an EMBL/GenBank/DDBJ whole genome shotgun (WGS) entry which is preliminary data.</text>
</comment>
<reference evidence="2" key="1">
    <citation type="journal article" date="2014" name="Int. J. Syst. Evol. Microbiol.">
        <title>Complete genome sequence of Corynebacterium casei LMG S-19264T (=DSM 44701T), isolated from a smear-ripened cheese.</title>
        <authorList>
            <consortium name="US DOE Joint Genome Institute (JGI-PGF)"/>
            <person name="Walter F."/>
            <person name="Albersmeier A."/>
            <person name="Kalinowski J."/>
            <person name="Ruckert C."/>
        </authorList>
    </citation>
    <scope>NUCLEOTIDE SEQUENCE</scope>
    <source>
        <strain evidence="2">JCM 4386</strain>
    </source>
</reference>
<proteinExistence type="predicted"/>
<dbReference type="EMBL" id="BMTL01000035">
    <property type="protein sequence ID" value="GGS18318.1"/>
    <property type="molecule type" value="Genomic_DNA"/>
</dbReference>
<reference evidence="2" key="2">
    <citation type="submission" date="2020-09" db="EMBL/GenBank/DDBJ databases">
        <authorList>
            <person name="Sun Q."/>
            <person name="Ohkuma M."/>
        </authorList>
    </citation>
    <scope>NUCLEOTIDE SEQUENCE</scope>
    <source>
        <strain evidence="2">JCM 4386</strain>
    </source>
</reference>
<name>A0A918G5Z0_9ACTN</name>
<gene>
    <name evidence="2" type="ORF">GCM10010269_66730</name>
</gene>
<evidence type="ECO:0000313" key="3">
    <source>
        <dbReference type="Proteomes" id="UP000606194"/>
    </source>
</evidence>
<dbReference type="Proteomes" id="UP000606194">
    <property type="component" value="Unassembled WGS sequence"/>
</dbReference>
<sequence length="82" mass="8702">MLLGRLTHEGVLGRCELRPRGVQALQGLAHRLPGDADAAGEPSPRRRPGRKARSTPSHADAPRPGPEGVPVRAAPDHGQYTT</sequence>